<accession>A0ABX7MMW0</accession>
<protein>
    <recommendedName>
        <fullName evidence="4">Maltose operon substrate-binding protein MalM</fullName>
    </recommendedName>
</protein>
<dbReference type="InterPro" id="IPR010794">
    <property type="entry name" value="MalM"/>
</dbReference>
<reference evidence="2 3" key="1">
    <citation type="submission" date="2021-03" db="EMBL/GenBank/DDBJ databases">
        <title>Genome sequencing of Marinobacter sp. LPB0319.</title>
        <authorList>
            <person name="Kim J."/>
        </authorList>
    </citation>
    <scope>NUCLEOTIDE SEQUENCE [LARGE SCALE GENOMIC DNA]</scope>
    <source>
        <strain evidence="2 3">LPB0319</strain>
    </source>
</reference>
<dbReference type="Pfam" id="PF07148">
    <property type="entry name" value="MalM"/>
    <property type="match status" value="1"/>
</dbReference>
<dbReference type="Proteomes" id="UP000663555">
    <property type="component" value="Chromosome"/>
</dbReference>
<organism evidence="2 3">
    <name type="scientific">Marinobacter salinisoli</name>
    <dbReference type="NCBI Taxonomy" id="2769486"/>
    <lineage>
        <taxon>Bacteria</taxon>
        <taxon>Pseudomonadati</taxon>
        <taxon>Pseudomonadota</taxon>
        <taxon>Gammaproteobacteria</taxon>
        <taxon>Pseudomonadales</taxon>
        <taxon>Marinobacteraceae</taxon>
        <taxon>Marinobacter</taxon>
    </lineage>
</organism>
<sequence>MRSAVVKKAGLAPFIGILLSGCQLGGAPVAEQDGYFTWVDEMGRVQYSRIVKDPDTGADAIDESTTAHGTESSSQSLDEETEYTLENYPDGNQLERDGYIRPGEPLPYFTWRDAEGNIRVSYFRPDTRTDIERGKAAPPVELSPSSIYQAGALATVSEAPVEGADPEAFAILGIADSEEDYLARFAESCCVELKSQEFSEWQQGREFGVDITDESPAHPFLSGRSPYHLIALSSVFSVPDFIMRLRSYESDGVFVPSLLFLDRDFRPLRLVTDIVSAYTPESWSRRGFLEAWIPVFPGEGERWMVIFTRKQDLDGQTVVEDRRGPRAIPHVGEGELGLMMVEED</sequence>
<feature type="region of interest" description="Disordered" evidence="1">
    <location>
        <begin position="54"/>
        <end position="80"/>
    </location>
</feature>
<evidence type="ECO:0000313" key="2">
    <source>
        <dbReference type="EMBL" id="QSP93567.1"/>
    </source>
</evidence>
<feature type="compositionally biased region" description="Polar residues" evidence="1">
    <location>
        <begin position="63"/>
        <end position="76"/>
    </location>
</feature>
<dbReference type="EMBL" id="CP071247">
    <property type="protein sequence ID" value="QSP93567.1"/>
    <property type="molecule type" value="Genomic_DNA"/>
</dbReference>
<evidence type="ECO:0000256" key="1">
    <source>
        <dbReference type="SAM" id="MobiDB-lite"/>
    </source>
</evidence>
<name>A0ABX7MMW0_9GAMM</name>
<proteinExistence type="predicted"/>
<gene>
    <name evidence="2" type="ORF">LPB19_10090</name>
</gene>
<keyword evidence="3" id="KW-1185">Reference proteome</keyword>
<dbReference type="RefSeq" id="WP_206642790.1">
    <property type="nucleotide sequence ID" value="NZ_CP071247.1"/>
</dbReference>
<evidence type="ECO:0008006" key="4">
    <source>
        <dbReference type="Google" id="ProtNLM"/>
    </source>
</evidence>
<dbReference type="PROSITE" id="PS51257">
    <property type="entry name" value="PROKAR_LIPOPROTEIN"/>
    <property type="match status" value="1"/>
</dbReference>
<evidence type="ECO:0000313" key="3">
    <source>
        <dbReference type="Proteomes" id="UP000663555"/>
    </source>
</evidence>